<gene>
    <name evidence="1" type="ORF">QWZ16_23520</name>
</gene>
<dbReference type="Proteomes" id="UP001238540">
    <property type="component" value="Unassembled WGS sequence"/>
</dbReference>
<reference evidence="2" key="1">
    <citation type="journal article" date="2019" name="Int. J. Syst. Evol. Microbiol.">
        <title>The Global Catalogue of Microorganisms (GCM) 10K type strain sequencing project: providing services to taxonomists for standard genome sequencing and annotation.</title>
        <authorList>
            <consortium name="The Broad Institute Genomics Platform"/>
            <consortium name="The Broad Institute Genome Sequencing Center for Infectious Disease"/>
            <person name="Wu L."/>
            <person name="Ma J."/>
        </authorList>
    </citation>
    <scope>NUCLEOTIDE SEQUENCE [LARGE SCALE GENOMIC DNA]</scope>
    <source>
        <strain evidence="2">CECT 7398</strain>
    </source>
</reference>
<name>A0ABT8BZX9_9VIBR</name>
<keyword evidence="2" id="KW-1185">Reference proteome</keyword>
<dbReference type="EMBL" id="JAUFQC010000027">
    <property type="protein sequence ID" value="MDN3612573.1"/>
    <property type="molecule type" value="Genomic_DNA"/>
</dbReference>
<comment type="caution">
    <text evidence="1">The sequence shown here is derived from an EMBL/GenBank/DDBJ whole genome shotgun (WGS) entry which is preliminary data.</text>
</comment>
<accession>A0ABT8BZX9</accession>
<dbReference type="RefSeq" id="WP_171831444.1">
    <property type="nucleotide sequence ID" value="NZ_JAUFQC010000027.1"/>
</dbReference>
<proteinExistence type="predicted"/>
<organism evidence="1 2">
    <name type="scientific">Vibrio ostreicida</name>
    <dbReference type="NCBI Taxonomy" id="526588"/>
    <lineage>
        <taxon>Bacteria</taxon>
        <taxon>Pseudomonadati</taxon>
        <taxon>Pseudomonadota</taxon>
        <taxon>Gammaproteobacteria</taxon>
        <taxon>Vibrionales</taxon>
        <taxon>Vibrionaceae</taxon>
        <taxon>Vibrio</taxon>
    </lineage>
</organism>
<sequence>MSATSMIKELSQGGPLATLLLKMKDQISNKSAADHAYRDLYPILEELLAKGYAFESQEMQSAVSLLSKMPAWGARREHFKKMYLKSEAGLRKLPRDPRNIPSGLWH</sequence>
<evidence type="ECO:0000313" key="1">
    <source>
        <dbReference type="EMBL" id="MDN3612573.1"/>
    </source>
</evidence>
<protein>
    <submittedName>
        <fullName evidence="1">Uncharacterized protein</fullName>
    </submittedName>
</protein>
<evidence type="ECO:0000313" key="2">
    <source>
        <dbReference type="Proteomes" id="UP001238540"/>
    </source>
</evidence>